<evidence type="ECO:0000256" key="1">
    <source>
        <dbReference type="SAM" id="MobiDB-lite"/>
    </source>
</evidence>
<dbReference type="InterPro" id="IPR024583">
    <property type="entry name" value="Na_trans_cytopl"/>
</dbReference>
<reference evidence="3" key="1">
    <citation type="submission" date="2023-07" db="EMBL/GenBank/DDBJ databases">
        <authorList>
            <person name="Stuckert A."/>
        </authorList>
    </citation>
    <scope>NUCLEOTIDE SEQUENCE</scope>
</reference>
<feature type="region of interest" description="Disordered" evidence="1">
    <location>
        <begin position="59"/>
        <end position="79"/>
    </location>
</feature>
<evidence type="ECO:0000313" key="4">
    <source>
        <dbReference type="Proteomes" id="UP001176940"/>
    </source>
</evidence>
<name>A0ABN9L1I4_9NEOB</name>
<proteinExistence type="predicted"/>
<sequence>MTWLVRALCLNISAEDAEDGAAPERSQVNIESAGGLSDEETHNSKSSIFSFRRSFRDPVSENEFADDEHSTVEESEGRRDSLFIPVRHNRRNSYNSGYSQGSRSSRIFPNLRRNVKRNSTVDCNGVVSLIGGPGAKIPGGRLLPEVKIDKAATDDSVRKSIVV</sequence>
<dbReference type="EMBL" id="CAUEEQ010005558">
    <property type="protein sequence ID" value="CAJ0929102.1"/>
    <property type="molecule type" value="Genomic_DNA"/>
</dbReference>
<feature type="domain" description="Voltage-gated Na+ ion channel cytoplasmic" evidence="2">
    <location>
        <begin position="39"/>
        <end position="157"/>
    </location>
</feature>
<comment type="caution">
    <text evidence="3">The sequence shown here is derived from an EMBL/GenBank/DDBJ whole genome shotgun (WGS) entry which is preliminary data.</text>
</comment>
<accession>A0ABN9L1I4</accession>
<protein>
    <recommendedName>
        <fullName evidence="2">Voltage-gated Na+ ion channel cytoplasmic domain-containing protein</fullName>
    </recommendedName>
</protein>
<feature type="region of interest" description="Disordered" evidence="1">
    <location>
        <begin position="18"/>
        <end position="43"/>
    </location>
</feature>
<dbReference type="Pfam" id="PF11933">
    <property type="entry name" value="Na_trans_cytopl"/>
    <property type="match status" value="1"/>
</dbReference>
<evidence type="ECO:0000259" key="2">
    <source>
        <dbReference type="Pfam" id="PF11933"/>
    </source>
</evidence>
<dbReference type="Proteomes" id="UP001176940">
    <property type="component" value="Unassembled WGS sequence"/>
</dbReference>
<organism evidence="3 4">
    <name type="scientific">Ranitomeya imitator</name>
    <name type="common">mimic poison frog</name>
    <dbReference type="NCBI Taxonomy" id="111125"/>
    <lineage>
        <taxon>Eukaryota</taxon>
        <taxon>Metazoa</taxon>
        <taxon>Chordata</taxon>
        <taxon>Craniata</taxon>
        <taxon>Vertebrata</taxon>
        <taxon>Euteleostomi</taxon>
        <taxon>Amphibia</taxon>
        <taxon>Batrachia</taxon>
        <taxon>Anura</taxon>
        <taxon>Neobatrachia</taxon>
        <taxon>Hyloidea</taxon>
        <taxon>Dendrobatidae</taxon>
        <taxon>Dendrobatinae</taxon>
        <taxon>Ranitomeya</taxon>
    </lineage>
</organism>
<keyword evidence="4" id="KW-1185">Reference proteome</keyword>
<evidence type="ECO:0000313" key="3">
    <source>
        <dbReference type="EMBL" id="CAJ0929102.1"/>
    </source>
</evidence>
<feature type="compositionally biased region" description="Basic and acidic residues" evidence="1">
    <location>
        <begin position="67"/>
        <end position="79"/>
    </location>
</feature>
<gene>
    <name evidence="3" type="ORF">RIMI_LOCUS3652303</name>
</gene>